<dbReference type="PIRSF" id="PIRSF015901">
    <property type="entry name" value="NAC_alpha"/>
    <property type="match status" value="1"/>
</dbReference>
<protein>
    <recommendedName>
        <fullName evidence="2">NAC-A/B domain-containing protein</fullName>
    </recommendedName>
</protein>
<dbReference type="InterPro" id="IPR016641">
    <property type="entry name" value="EGD2/NACA0like"/>
</dbReference>
<feature type="region of interest" description="Disordered" evidence="1">
    <location>
        <begin position="116"/>
        <end position="138"/>
    </location>
</feature>
<dbReference type="EMBL" id="HBIE01019057">
    <property type="protein sequence ID" value="CAE0310925.1"/>
    <property type="molecule type" value="Transcribed_RNA"/>
</dbReference>
<organism evidence="3">
    <name type="scientific">Favella ehrenbergii</name>
    <dbReference type="NCBI Taxonomy" id="182087"/>
    <lineage>
        <taxon>Eukaryota</taxon>
        <taxon>Sar</taxon>
        <taxon>Alveolata</taxon>
        <taxon>Ciliophora</taxon>
        <taxon>Intramacronucleata</taxon>
        <taxon>Spirotrichea</taxon>
        <taxon>Choreotrichia</taxon>
        <taxon>Tintinnida</taxon>
        <taxon>Xystonellidae</taxon>
        <taxon>Favella</taxon>
    </lineage>
</organism>
<evidence type="ECO:0000313" key="3">
    <source>
        <dbReference type="EMBL" id="CAE0310925.1"/>
    </source>
</evidence>
<dbReference type="InterPro" id="IPR002715">
    <property type="entry name" value="Nas_poly-pep-assoc_cplx_dom"/>
</dbReference>
<feature type="domain" description="NAC-A/B" evidence="2">
    <location>
        <begin position="30"/>
        <end position="96"/>
    </location>
</feature>
<dbReference type="SMART" id="SM01407">
    <property type="entry name" value="NAC"/>
    <property type="match status" value="1"/>
</dbReference>
<dbReference type="AlphaFoldDB" id="A0A7S3I290"/>
<proteinExistence type="predicted"/>
<accession>A0A7S3I290</accession>
<dbReference type="Gene3D" id="2.20.70.30">
    <property type="entry name" value="Nascent polypeptide-associated complex domain"/>
    <property type="match status" value="1"/>
</dbReference>
<dbReference type="InterPro" id="IPR038187">
    <property type="entry name" value="NAC_A/B_dom_sf"/>
</dbReference>
<dbReference type="GO" id="GO:0005854">
    <property type="term" value="C:nascent polypeptide-associated complex"/>
    <property type="evidence" value="ECO:0007669"/>
    <property type="project" value="InterPro"/>
</dbReference>
<name>A0A7S3I290_9SPIT</name>
<evidence type="ECO:0000259" key="2">
    <source>
        <dbReference type="PROSITE" id="PS51151"/>
    </source>
</evidence>
<feature type="region of interest" description="Disordered" evidence="1">
    <location>
        <begin position="1"/>
        <end position="32"/>
    </location>
</feature>
<dbReference type="CDD" id="cd22054">
    <property type="entry name" value="NAC_NACA"/>
    <property type="match status" value="1"/>
</dbReference>
<feature type="compositionally biased region" description="Basic and acidic residues" evidence="1">
    <location>
        <begin position="1"/>
        <end position="12"/>
    </location>
</feature>
<gene>
    <name evidence="3" type="ORF">FEHR0123_LOCUS5843</name>
</gene>
<dbReference type="PANTHER" id="PTHR21713">
    <property type="entry name" value="NASCENT POLYPEPTIDE ASSOCIATED COMPLEX ALPHA SUBUNIT-RELATED"/>
    <property type="match status" value="1"/>
</dbReference>
<dbReference type="Pfam" id="PF01849">
    <property type="entry name" value="NAC"/>
    <property type="match status" value="1"/>
</dbReference>
<reference evidence="3" key="1">
    <citation type="submission" date="2021-01" db="EMBL/GenBank/DDBJ databases">
        <authorList>
            <person name="Corre E."/>
            <person name="Pelletier E."/>
            <person name="Niang G."/>
            <person name="Scheremetjew M."/>
            <person name="Finn R."/>
            <person name="Kale V."/>
            <person name="Holt S."/>
            <person name="Cochrane G."/>
            <person name="Meng A."/>
            <person name="Brown T."/>
            <person name="Cohen L."/>
        </authorList>
    </citation>
    <scope>NUCLEOTIDE SEQUENCE</scope>
    <source>
        <strain evidence="3">Fehren 1</strain>
    </source>
</reference>
<dbReference type="CDD" id="cd14358">
    <property type="entry name" value="UBA_NAC_euk"/>
    <property type="match status" value="1"/>
</dbReference>
<evidence type="ECO:0000256" key="1">
    <source>
        <dbReference type="SAM" id="MobiDB-lite"/>
    </source>
</evidence>
<feature type="compositionally biased region" description="Low complexity" evidence="1">
    <location>
        <begin position="116"/>
        <end position="132"/>
    </location>
</feature>
<sequence>MATEEPKTQEVKQEEEEMPSLENQDGPKLNRGEKKCRKALTKLGMKNFPGITRVTIKKRDGFIFMINDPEVLISGDNGNQFVCFGELKYDDPNQRMAQAEAAKMAQQQAAARAAASTASSGAAASSKPAASDEAAEDESGITPNHINMVMEHTSCTRNEAIRALKESNDDMINAVMKISGS</sequence>
<dbReference type="Gene3D" id="1.10.8.10">
    <property type="entry name" value="DNA helicase RuvA subunit, C-terminal domain"/>
    <property type="match status" value="1"/>
</dbReference>
<dbReference type="PROSITE" id="PS51151">
    <property type="entry name" value="NAC_AB"/>
    <property type="match status" value="1"/>
</dbReference>